<evidence type="ECO:0000313" key="2">
    <source>
        <dbReference type="Proteomes" id="UP000078225"/>
    </source>
</evidence>
<dbReference type="InterPro" id="IPR014729">
    <property type="entry name" value="Rossmann-like_a/b/a_fold"/>
</dbReference>
<accession>A0A1B7L3T5</accession>
<evidence type="ECO:0000313" key="1">
    <source>
        <dbReference type="EMBL" id="OAT76983.1"/>
    </source>
</evidence>
<proteinExistence type="predicted"/>
<keyword evidence="2" id="KW-1185">Reference proteome</keyword>
<organism evidence="1 2">
    <name type="scientific">Mangrovibacter phragmitis</name>
    <dbReference type="NCBI Taxonomy" id="1691903"/>
    <lineage>
        <taxon>Bacteria</taxon>
        <taxon>Pseudomonadati</taxon>
        <taxon>Pseudomonadota</taxon>
        <taxon>Gammaproteobacteria</taxon>
        <taxon>Enterobacterales</taxon>
        <taxon>Enterobacteriaceae</taxon>
        <taxon>Mangrovibacter</taxon>
    </lineage>
</organism>
<dbReference type="Gene3D" id="3.40.50.620">
    <property type="entry name" value="HUPs"/>
    <property type="match status" value="1"/>
</dbReference>
<gene>
    <name evidence="1" type="ORF">A9B99_06630</name>
</gene>
<dbReference type="STRING" id="1691903.A9B99_06630"/>
<dbReference type="EMBL" id="LYRP01000012">
    <property type="protein sequence ID" value="OAT76983.1"/>
    <property type="molecule type" value="Genomic_DNA"/>
</dbReference>
<dbReference type="SUPFAM" id="SSF52402">
    <property type="entry name" value="Adenine nucleotide alpha hydrolases-like"/>
    <property type="match status" value="1"/>
</dbReference>
<dbReference type="Proteomes" id="UP000078225">
    <property type="component" value="Unassembled WGS sequence"/>
</dbReference>
<protein>
    <submittedName>
        <fullName evidence="1">Universal stress protein</fullName>
    </submittedName>
</protein>
<dbReference type="OrthoDB" id="6594151at2"/>
<comment type="caution">
    <text evidence="1">The sequence shown here is derived from an EMBL/GenBank/DDBJ whole genome shotgun (WGS) entry which is preliminary data.</text>
</comment>
<sequence length="142" mass="15950">MTGYTHAVVLIHGKEDGVPLLKHALVLAHEWHIKVTVAHLSDDYRELNFVSDSMMDDPVSQEVIRAKAMFSEIFSELDNTDSVDMDTCELVTLGIKDLQACISRQVADLVIAGHHNRFLGLLTSHSMTYINQLNVDVLIRHL</sequence>
<reference evidence="2" key="1">
    <citation type="submission" date="2016-05" db="EMBL/GenBank/DDBJ databases">
        <authorList>
            <person name="Behera P."/>
            <person name="Vaishampayan P."/>
            <person name="Singh N."/>
            <person name="Raina V."/>
            <person name="Suar M."/>
            <person name="Pattnaik A."/>
            <person name="Rastogi G."/>
        </authorList>
    </citation>
    <scope>NUCLEOTIDE SEQUENCE [LARGE SCALE GENOMIC DNA]</scope>
    <source>
        <strain evidence="2">MP23</strain>
    </source>
</reference>
<dbReference type="RefSeq" id="WP_064597495.1">
    <property type="nucleotide sequence ID" value="NZ_CP134782.1"/>
</dbReference>
<dbReference type="AlphaFoldDB" id="A0A1B7L3T5"/>
<name>A0A1B7L3T5_9ENTR</name>